<keyword evidence="1" id="KW-0808">Transferase</keyword>
<sequence length="1219" mass="139986">MMWNSEITVNITSYSSHHIDAIIQNESGKRWRCTGIYGHPEAQQKRHTWTLMRRLKGLSPLPWLCIGDFNEIMHPHEKSGGNDRNVSMISDFREVVYECNLIDMGYKGHPYTWSNRQFGSHHIEERLDRALCSKDWGNFFQEETVANMVMWESDHNLLVMNVQEKKSRVSYDRRTFSRVHYEDFWTPYEGCKNIVKEVWSGFGCRDDINPVQIFKRLSKATMAQLQWWSKGEFGERKERLKILMEKLWCAVSNNLQYDNGVEIKNLERQINNLLTDEEIYWKQRSRADWLKEGDKNTKFFHFKASSRRRKNKISGIENQQGHWLEDGEEIEREFGEYFQDLFTTSSPNQNQINAVLAGLNPKVTVEMNKALDQPFTAEEIFDALSQMCPTKAPGPDGLPAAFFQKHWQIVGSGVIDTCLHILNAQGDVTPLNHTYIALIPKVAKPKKVTEFRPISLCNVIYRIVAKTMANRLKQILHQVISPTQSAFIPNRLITDNIIIGYECLHKIRHNKSTKKGLVALKLDISKAYDRVEWRFLEQTMERLGFSPKWVKLVLNCITTANFSVIINGKPKGLFRAQRGLRQGCPLSPYLFLICAEAFSNLLLQAERQNLIHGLRFGQEISITHLLFADDSLIFARASTNECNQLKALFDSYALASGQIFNYEKSSMFFGGKHKFFSTGGKEVLIKAVAQAIPAYAMSVFKLLIGLCEDIQRAVAKFWWGSKEDKHKIHWARWERLSHVKCRGGMGFRDFCSFNQAMVAKQGWRILQDPNSLTAQVLKARYFKCSDFWNANLGSNPSFLWRSLLWGSQVLKNGARWRIGRGDMVQIYKSNWIPRPNTFKPFSVPSLSEDAKVAELIDARNQWKADLILEHFNKEDAAAIMRIPLPRSPKMDEVCWHFDKKGTYTVKSGYQIALRLKYPDIPSTSEDCSYYWKAIWRLELPEKNKNLLMESCSKHATNGGEFMEKESDCIPSMPNLQKKRGNYFSFPDRVQSSGLCKADLELLGATWWITWNARNRLLFKGEKINSNVSAAKAQAIVEDYRRVKHGGSSQAANREDKKHHQWTPPPAGSFKINVDAAINVEAKSVGLGAVIRDDKGRVVAAAVKPLRLSLDVQFAEAEAVELGLQVAKDVQLTSIIIETDCQEVVDLVNHKKWSKTEICWVISATQDMRGDFHKVTFQHTPRVTNELAHRLAKYALKSEKSSVWMDTFPNEIACIFETFA</sequence>
<organism evidence="1 2">
    <name type="scientific">Citrus sinensis</name>
    <name type="common">Sweet orange</name>
    <name type="synonym">Citrus aurantium var. sinensis</name>
    <dbReference type="NCBI Taxonomy" id="2711"/>
    <lineage>
        <taxon>Eukaryota</taxon>
        <taxon>Viridiplantae</taxon>
        <taxon>Streptophyta</taxon>
        <taxon>Embryophyta</taxon>
        <taxon>Tracheophyta</taxon>
        <taxon>Spermatophyta</taxon>
        <taxon>Magnoliopsida</taxon>
        <taxon>eudicotyledons</taxon>
        <taxon>Gunneridae</taxon>
        <taxon>Pentapetalae</taxon>
        <taxon>rosids</taxon>
        <taxon>malvids</taxon>
        <taxon>Sapindales</taxon>
        <taxon>Rutaceae</taxon>
        <taxon>Aurantioideae</taxon>
        <taxon>Citrus</taxon>
    </lineage>
</organism>
<evidence type="ECO:0000313" key="2">
    <source>
        <dbReference type="Proteomes" id="UP000829398"/>
    </source>
</evidence>
<comment type="caution">
    <text evidence="1">The sequence shown here is derived from an EMBL/GenBank/DDBJ whole genome shotgun (WGS) entry which is preliminary data.</text>
</comment>
<reference evidence="2" key="1">
    <citation type="journal article" date="2023" name="Hortic. Res.">
        <title>A chromosome-level phased genome enabling allele-level studies in sweet orange: a case study on citrus Huanglongbing tolerance.</title>
        <authorList>
            <person name="Wu B."/>
            <person name="Yu Q."/>
            <person name="Deng Z."/>
            <person name="Duan Y."/>
            <person name="Luo F."/>
            <person name="Gmitter F. Jr."/>
        </authorList>
    </citation>
    <scope>NUCLEOTIDE SEQUENCE [LARGE SCALE GENOMIC DNA]</scope>
    <source>
        <strain evidence="2">cv. Valencia</strain>
    </source>
</reference>
<gene>
    <name evidence="1" type="ORF">KPL71_004720</name>
</gene>
<keyword evidence="1" id="KW-0695">RNA-directed DNA polymerase</keyword>
<dbReference type="EMBL" id="CM039171">
    <property type="protein sequence ID" value="KAH9793949.1"/>
    <property type="molecule type" value="Genomic_DNA"/>
</dbReference>
<protein>
    <submittedName>
        <fullName evidence="1">Reverse transcriptase domain-containing protein</fullName>
    </submittedName>
</protein>
<dbReference type="Proteomes" id="UP000829398">
    <property type="component" value="Chromosome 2"/>
</dbReference>
<proteinExistence type="predicted"/>
<evidence type="ECO:0000313" key="1">
    <source>
        <dbReference type="EMBL" id="KAH9793949.1"/>
    </source>
</evidence>
<accession>A0ACB8N758</accession>
<name>A0ACB8N758_CITSI</name>
<keyword evidence="2" id="KW-1185">Reference proteome</keyword>
<keyword evidence="1" id="KW-0548">Nucleotidyltransferase</keyword>